<protein>
    <recommendedName>
        <fullName evidence="3">TetR family transcriptional regulator</fullName>
    </recommendedName>
</protein>
<evidence type="ECO:0000313" key="2">
    <source>
        <dbReference type="Proteomes" id="UP001143391"/>
    </source>
</evidence>
<reference evidence="1" key="1">
    <citation type="submission" date="2022-07" db="EMBL/GenBank/DDBJ databases">
        <title>Marinobacter iranensis a new bacterium isolate from a hipersaline lake in Iran.</title>
        <authorList>
            <person name="Mohammad A.M.A."/>
            <person name="Cristina S.-P."/>
            <person name="Antonio V."/>
        </authorList>
    </citation>
    <scope>NUCLEOTIDE SEQUENCE</scope>
    <source>
        <strain evidence="1">71-i</strain>
    </source>
</reference>
<dbReference type="RefSeq" id="WP_275707231.1">
    <property type="nucleotide sequence ID" value="NZ_JANCMW010000008.1"/>
</dbReference>
<evidence type="ECO:0000313" key="1">
    <source>
        <dbReference type="EMBL" id="MDF0751156.1"/>
    </source>
</evidence>
<sequence length="65" mass="7472">QLFKEQSGLARSRWRILHRITALSTVYFGADLKSENCQSFQTIVFQFLTRLSGVSLERDAHSTEP</sequence>
<accession>A0ABT5YBU1</accession>
<dbReference type="EMBL" id="JANCMW010000008">
    <property type="protein sequence ID" value="MDF0751156.1"/>
    <property type="molecule type" value="Genomic_DNA"/>
</dbReference>
<gene>
    <name evidence="1" type="ORF">NLU14_13075</name>
</gene>
<feature type="non-terminal residue" evidence="1">
    <location>
        <position position="1"/>
    </location>
</feature>
<name>A0ABT5YBU1_9GAMM</name>
<proteinExistence type="predicted"/>
<dbReference type="Proteomes" id="UP001143391">
    <property type="component" value="Unassembled WGS sequence"/>
</dbReference>
<keyword evidence="2" id="KW-1185">Reference proteome</keyword>
<comment type="caution">
    <text evidence="1">The sequence shown here is derived from an EMBL/GenBank/DDBJ whole genome shotgun (WGS) entry which is preliminary data.</text>
</comment>
<organism evidence="1 2">
    <name type="scientific">Marinobacter iranensis</name>
    <dbReference type="NCBI Taxonomy" id="2962607"/>
    <lineage>
        <taxon>Bacteria</taxon>
        <taxon>Pseudomonadati</taxon>
        <taxon>Pseudomonadota</taxon>
        <taxon>Gammaproteobacteria</taxon>
        <taxon>Pseudomonadales</taxon>
        <taxon>Marinobacteraceae</taxon>
        <taxon>Marinobacter</taxon>
    </lineage>
</organism>
<evidence type="ECO:0008006" key="3">
    <source>
        <dbReference type="Google" id="ProtNLM"/>
    </source>
</evidence>